<dbReference type="GO" id="GO:0009251">
    <property type="term" value="P:glucan catabolic process"/>
    <property type="evidence" value="ECO:0007669"/>
    <property type="project" value="TreeGrafter"/>
</dbReference>
<evidence type="ECO:0000256" key="4">
    <source>
        <dbReference type="ARBA" id="ARBA00022801"/>
    </source>
</evidence>
<dbReference type="Gene3D" id="3.20.20.80">
    <property type="entry name" value="Glycosidases"/>
    <property type="match status" value="1"/>
</dbReference>
<dbReference type="OrthoDB" id="5823761at2759"/>
<feature type="domain" description="Glycoside hydrolase family 5" evidence="8">
    <location>
        <begin position="25"/>
        <end position="342"/>
    </location>
</feature>
<dbReference type="PANTHER" id="PTHR34142">
    <property type="entry name" value="ENDO-BETA-1,4-GLUCANASE A"/>
    <property type="match status" value="1"/>
</dbReference>
<sequence length="399" mass="43558">MFLAPLLTLLTSSTVALAKILYAGVNESGGEFGVFGVKGQGLPGRFGVDYAFINKSTIDIFVDQEKINFFRVTFLMERMAPLEFGLGARFNETYFSEYADAVNYITLTKGAYALIDPHNYMRYNDPSSQPFSGSVIGNTTDPTAATTLQFGQFWGELARRFISNPKVVFGINNEPHDMPTQLILLNNQVAIDHIRAAGAPQLILAPGNGFTGGHSWTQTTGANDAPSSQFLNKLVDPLRNTAIDIHEYLDIDFSGSHDECMQPAPSNLANLTIWLQENHLKQVSFPASKFLLNPTNNIHIPNRAVISEFGGGNNENCFQFIDTMLDYLATNDVYIGWSIWAAGPIWGTSAPCCGADTGSLEPGQLNDLGQPDAFTTVWANAVRPNIPKNLKRSGVSSLS</sequence>
<proteinExistence type="inferred from homology"/>
<evidence type="ECO:0000256" key="5">
    <source>
        <dbReference type="ARBA" id="ARBA00023295"/>
    </source>
</evidence>
<evidence type="ECO:0000256" key="2">
    <source>
        <dbReference type="ARBA" id="ARBA00005641"/>
    </source>
</evidence>
<gene>
    <name evidence="9" type="ORF">CPB84DRAFT_1867488</name>
</gene>
<dbReference type="SUPFAM" id="SSF51445">
    <property type="entry name" value="(Trans)glycosidases"/>
    <property type="match status" value="1"/>
</dbReference>
<reference evidence="9" key="1">
    <citation type="submission" date="2020-11" db="EMBL/GenBank/DDBJ databases">
        <authorList>
            <consortium name="DOE Joint Genome Institute"/>
            <person name="Ahrendt S."/>
            <person name="Riley R."/>
            <person name="Andreopoulos W."/>
            <person name="LaButti K."/>
            <person name="Pangilinan J."/>
            <person name="Ruiz-duenas F.J."/>
            <person name="Barrasa J.M."/>
            <person name="Sanchez-Garcia M."/>
            <person name="Camarero S."/>
            <person name="Miyauchi S."/>
            <person name="Serrano A."/>
            <person name="Linde D."/>
            <person name="Babiker R."/>
            <person name="Drula E."/>
            <person name="Ayuso-Fernandez I."/>
            <person name="Pacheco R."/>
            <person name="Padilla G."/>
            <person name="Ferreira P."/>
            <person name="Barriuso J."/>
            <person name="Kellner H."/>
            <person name="Castanera R."/>
            <person name="Alfaro M."/>
            <person name="Ramirez L."/>
            <person name="Pisabarro A.G."/>
            <person name="Kuo A."/>
            <person name="Tritt A."/>
            <person name="Lipzen A."/>
            <person name="He G."/>
            <person name="Yan M."/>
            <person name="Ng V."/>
            <person name="Cullen D."/>
            <person name="Martin F."/>
            <person name="Rosso M.-N."/>
            <person name="Henrissat B."/>
            <person name="Hibbett D."/>
            <person name="Martinez A.T."/>
            <person name="Grigoriev I.V."/>
        </authorList>
    </citation>
    <scope>NUCLEOTIDE SEQUENCE</scope>
    <source>
        <strain evidence="9">AH 44721</strain>
    </source>
</reference>
<keyword evidence="4 6" id="KW-0378">Hydrolase</keyword>
<evidence type="ECO:0000259" key="8">
    <source>
        <dbReference type="Pfam" id="PF00150"/>
    </source>
</evidence>
<feature type="chain" id="PRO_5040435093" description="cellulase" evidence="7">
    <location>
        <begin position="19"/>
        <end position="399"/>
    </location>
</feature>
<evidence type="ECO:0000313" key="9">
    <source>
        <dbReference type="EMBL" id="KAF8908490.1"/>
    </source>
</evidence>
<dbReference type="GO" id="GO:0008810">
    <property type="term" value="F:cellulase activity"/>
    <property type="evidence" value="ECO:0007669"/>
    <property type="project" value="UniProtKB-EC"/>
</dbReference>
<name>A0A9P5NVS5_GYMJU</name>
<dbReference type="Pfam" id="PF00150">
    <property type="entry name" value="Cellulase"/>
    <property type="match status" value="1"/>
</dbReference>
<dbReference type="InterPro" id="IPR001547">
    <property type="entry name" value="Glyco_hydro_5"/>
</dbReference>
<comment type="caution">
    <text evidence="9">The sequence shown here is derived from an EMBL/GenBank/DDBJ whole genome shotgun (WGS) entry which is preliminary data.</text>
</comment>
<dbReference type="EC" id="3.2.1.4" evidence="3"/>
<evidence type="ECO:0000256" key="3">
    <source>
        <dbReference type="ARBA" id="ARBA00012601"/>
    </source>
</evidence>
<dbReference type="InterPro" id="IPR017853">
    <property type="entry name" value="GH"/>
</dbReference>
<dbReference type="PANTHER" id="PTHR34142:SF1">
    <property type="entry name" value="GLYCOSIDE HYDROLASE FAMILY 5 DOMAIN-CONTAINING PROTEIN"/>
    <property type="match status" value="1"/>
</dbReference>
<dbReference type="EMBL" id="JADNYJ010000011">
    <property type="protein sequence ID" value="KAF8908490.1"/>
    <property type="molecule type" value="Genomic_DNA"/>
</dbReference>
<evidence type="ECO:0000256" key="6">
    <source>
        <dbReference type="RuleBase" id="RU361153"/>
    </source>
</evidence>
<protein>
    <recommendedName>
        <fullName evidence="3">cellulase</fullName>
        <ecNumber evidence="3">3.2.1.4</ecNumber>
    </recommendedName>
</protein>
<feature type="signal peptide" evidence="7">
    <location>
        <begin position="1"/>
        <end position="18"/>
    </location>
</feature>
<comment type="catalytic activity">
    <reaction evidence="1">
        <text>Endohydrolysis of (1-&gt;4)-beta-D-glucosidic linkages in cellulose, lichenin and cereal beta-D-glucans.</text>
        <dbReference type="EC" id="3.2.1.4"/>
    </reaction>
</comment>
<evidence type="ECO:0000313" key="10">
    <source>
        <dbReference type="Proteomes" id="UP000724874"/>
    </source>
</evidence>
<keyword evidence="7" id="KW-0732">Signal</keyword>
<dbReference type="Proteomes" id="UP000724874">
    <property type="component" value="Unassembled WGS sequence"/>
</dbReference>
<accession>A0A9P5NVS5</accession>
<organism evidence="9 10">
    <name type="scientific">Gymnopilus junonius</name>
    <name type="common">Spectacular rustgill mushroom</name>
    <name type="synonym">Gymnopilus spectabilis subsp. junonius</name>
    <dbReference type="NCBI Taxonomy" id="109634"/>
    <lineage>
        <taxon>Eukaryota</taxon>
        <taxon>Fungi</taxon>
        <taxon>Dikarya</taxon>
        <taxon>Basidiomycota</taxon>
        <taxon>Agaricomycotina</taxon>
        <taxon>Agaricomycetes</taxon>
        <taxon>Agaricomycetidae</taxon>
        <taxon>Agaricales</taxon>
        <taxon>Agaricineae</taxon>
        <taxon>Hymenogastraceae</taxon>
        <taxon>Gymnopilus</taxon>
    </lineage>
</organism>
<keyword evidence="10" id="KW-1185">Reference proteome</keyword>
<dbReference type="AlphaFoldDB" id="A0A9P5NVS5"/>
<evidence type="ECO:0000256" key="7">
    <source>
        <dbReference type="SAM" id="SignalP"/>
    </source>
</evidence>
<keyword evidence="5 6" id="KW-0326">Glycosidase</keyword>
<evidence type="ECO:0000256" key="1">
    <source>
        <dbReference type="ARBA" id="ARBA00000966"/>
    </source>
</evidence>
<comment type="similarity">
    <text evidence="2 6">Belongs to the glycosyl hydrolase 5 (cellulase A) family.</text>
</comment>